<dbReference type="Proteomes" id="UP000248689">
    <property type="component" value="Unassembled WGS sequence"/>
</dbReference>
<feature type="chain" id="PRO_5016250045" evidence="2">
    <location>
        <begin position="21"/>
        <end position="179"/>
    </location>
</feature>
<evidence type="ECO:0000313" key="4">
    <source>
        <dbReference type="Proteomes" id="UP000248689"/>
    </source>
</evidence>
<gene>
    <name evidence="3" type="ORF">C5N92_04240</name>
</gene>
<dbReference type="OrthoDB" id="5678217at2"/>
<organism evidence="3 4">
    <name type="scientific">Glaesserella australis</name>
    <dbReference type="NCBI Taxonomy" id="2094024"/>
    <lineage>
        <taxon>Bacteria</taxon>
        <taxon>Pseudomonadati</taxon>
        <taxon>Pseudomonadota</taxon>
        <taxon>Gammaproteobacteria</taxon>
        <taxon>Pasteurellales</taxon>
        <taxon>Pasteurellaceae</taxon>
        <taxon>Glaesserella</taxon>
    </lineage>
</organism>
<evidence type="ECO:0000313" key="3">
    <source>
        <dbReference type="EMBL" id="RAL19128.1"/>
    </source>
</evidence>
<dbReference type="RefSeq" id="WP_111749626.1">
    <property type="nucleotide sequence ID" value="NZ_PTPX01000008.1"/>
</dbReference>
<dbReference type="AlphaFoldDB" id="A0A328BXN3"/>
<comment type="caution">
    <text evidence="3">The sequence shown here is derived from an EMBL/GenBank/DDBJ whole genome shotgun (WGS) entry which is preliminary data.</text>
</comment>
<protein>
    <submittedName>
        <fullName evidence="3">Uncharacterized protein</fullName>
    </submittedName>
</protein>
<feature type="compositionally biased region" description="Polar residues" evidence="1">
    <location>
        <begin position="28"/>
        <end position="55"/>
    </location>
</feature>
<accession>A0A328BXN3</accession>
<sequence>MKKAVLMGVVLALTVSTVQAKKAGGMKFSSSKKTPATVQQSQTTQQKADADFNNTPNQAMPNAGAAQQAQGNRLGNFVTGAAAGYLLSEALSPTEAQAQTTTQTPAEQLTQQVQQATPTIPTFKAIDPQNDPYLIEKTPGYLRYCLNGVQYMVGTNNSQLPPTLMVDKTNAPVQCVISQ</sequence>
<keyword evidence="4" id="KW-1185">Reference proteome</keyword>
<feature type="compositionally biased region" description="Low complexity" evidence="1">
    <location>
        <begin position="56"/>
        <end position="66"/>
    </location>
</feature>
<feature type="region of interest" description="Disordered" evidence="1">
    <location>
        <begin position="24"/>
        <end position="66"/>
    </location>
</feature>
<reference evidence="4" key="1">
    <citation type="submission" date="2018-02" db="EMBL/GenBank/DDBJ databases">
        <title>Glaesserella australis sp. nov., isolated from the lungs of pigs.</title>
        <authorList>
            <person name="Turni C."/>
            <person name="Christensen H."/>
        </authorList>
    </citation>
    <scope>NUCLEOTIDE SEQUENCE [LARGE SCALE GENOMIC DNA]</scope>
    <source>
        <strain evidence="4">HS4635</strain>
    </source>
</reference>
<evidence type="ECO:0000256" key="2">
    <source>
        <dbReference type="SAM" id="SignalP"/>
    </source>
</evidence>
<proteinExistence type="predicted"/>
<feature type="signal peptide" evidence="2">
    <location>
        <begin position="1"/>
        <end position="20"/>
    </location>
</feature>
<keyword evidence="2" id="KW-0732">Signal</keyword>
<name>A0A328BXN3_9PAST</name>
<dbReference type="EMBL" id="PTPX01000008">
    <property type="protein sequence ID" value="RAL19128.1"/>
    <property type="molecule type" value="Genomic_DNA"/>
</dbReference>
<evidence type="ECO:0000256" key="1">
    <source>
        <dbReference type="SAM" id="MobiDB-lite"/>
    </source>
</evidence>